<feature type="transmembrane region" description="Helical" evidence="5">
    <location>
        <begin position="220"/>
        <end position="241"/>
    </location>
</feature>
<gene>
    <name evidence="6" type="ORF">KIN34_01750</name>
</gene>
<evidence type="ECO:0000256" key="4">
    <source>
        <dbReference type="ARBA" id="ARBA00030238"/>
    </source>
</evidence>
<evidence type="ECO:0000256" key="5">
    <source>
        <dbReference type="SAM" id="Phobius"/>
    </source>
</evidence>
<keyword evidence="7" id="KW-1185">Reference proteome</keyword>
<name>A0ABS5TV27_9CELL</name>
<evidence type="ECO:0000256" key="2">
    <source>
        <dbReference type="ARBA" id="ARBA00012595"/>
    </source>
</evidence>
<keyword evidence="3" id="KW-0732">Signal</keyword>
<accession>A0ABS5TV27</accession>
<keyword evidence="5" id="KW-0812">Transmembrane</keyword>
<dbReference type="InterPro" id="IPR013783">
    <property type="entry name" value="Ig-like_fold"/>
</dbReference>
<evidence type="ECO:0000256" key="1">
    <source>
        <dbReference type="ARBA" id="ARBA00000548"/>
    </source>
</evidence>
<dbReference type="SUPFAM" id="SSF49478">
    <property type="entry name" value="Cna protein B-type domain"/>
    <property type="match status" value="1"/>
</dbReference>
<keyword evidence="5" id="KW-1133">Transmembrane helix</keyword>
<protein>
    <recommendedName>
        <fullName evidence="2">alpha-amylase</fullName>
        <ecNumber evidence="2">3.2.1.1</ecNumber>
    </recommendedName>
    <alternativeName>
        <fullName evidence="4">1,4-alpha-D-glucan glucanohydrolase</fullName>
    </alternativeName>
</protein>
<organism evidence="6 7">
    <name type="scientific">Cellulomonas fulva</name>
    <dbReference type="NCBI Taxonomy" id="2835530"/>
    <lineage>
        <taxon>Bacteria</taxon>
        <taxon>Bacillati</taxon>
        <taxon>Actinomycetota</taxon>
        <taxon>Actinomycetes</taxon>
        <taxon>Micrococcales</taxon>
        <taxon>Cellulomonadaceae</taxon>
        <taxon>Cellulomonas</taxon>
    </lineage>
</organism>
<evidence type="ECO:0000313" key="6">
    <source>
        <dbReference type="EMBL" id="MBT0993015.1"/>
    </source>
</evidence>
<dbReference type="Gene3D" id="2.60.40.1120">
    <property type="entry name" value="Carboxypeptidase-like, regulatory domain"/>
    <property type="match status" value="3"/>
</dbReference>
<dbReference type="Gene3D" id="2.60.40.10">
    <property type="entry name" value="Immunoglobulins"/>
    <property type="match status" value="1"/>
</dbReference>
<dbReference type="SUPFAM" id="SSF117074">
    <property type="entry name" value="Hypothetical protein PA1324"/>
    <property type="match status" value="1"/>
</dbReference>
<proteinExistence type="predicted"/>
<dbReference type="EC" id="3.2.1.1" evidence="2"/>
<dbReference type="Proteomes" id="UP000722125">
    <property type="component" value="Unassembled WGS sequence"/>
</dbReference>
<dbReference type="PANTHER" id="PTHR23303">
    <property type="entry name" value="CARBOXYPEPTIDASE REGULATORY REGION-CONTAINING"/>
    <property type="match status" value="1"/>
</dbReference>
<dbReference type="InterPro" id="IPR013784">
    <property type="entry name" value="Carb-bd-like_fold"/>
</dbReference>
<dbReference type="Pfam" id="PF13620">
    <property type="entry name" value="CarboxypepD_reg"/>
    <property type="match status" value="3"/>
</dbReference>
<dbReference type="InterPro" id="IPR051417">
    <property type="entry name" value="SDr/BOS_complex"/>
</dbReference>
<dbReference type="SUPFAM" id="SSF49452">
    <property type="entry name" value="Starch-binding domain-like"/>
    <property type="match status" value="2"/>
</dbReference>
<dbReference type="PANTHER" id="PTHR23303:SF14">
    <property type="entry name" value="BOS COMPLEX SUBUNIT NOMO1-RELATED"/>
    <property type="match status" value="1"/>
</dbReference>
<evidence type="ECO:0000256" key="3">
    <source>
        <dbReference type="ARBA" id="ARBA00022729"/>
    </source>
</evidence>
<dbReference type="EMBL" id="JAHBOH010000001">
    <property type="protein sequence ID" value="MBT0993015.1"/>
    <property type="molecule type" value="Genomic_DNA"/>
</dbReference>
<sequence length="840" mass="85143">MRVDVEPRRAVASSGSPVTLVVTVSNPSELIAGYDVRVLGADPSWVRVDPPDLRLFPGETSAVAVTVTLPEGVPAGDRRFAVQVRDVADASLVAVEEVVLDVPAASRATVTLDPPTVTAGSAAVFSVLVHNAGNTVQHGRVVARDPEARTAFRFTPAQFSLPPGSSVSLALQARAKRPWLGDPVLRPFELRLDGPLAPPPDSPPAAAGVFVQKPRLARGLLGLLGLLLAVTVFAVVITIALSSVVGRSAADRDLALQVAQARQDTTATGTSSLAGSVVDISTGAVVPDVSVEAFGADPAAPLLTTATAEDGTFVLARLPAGDYTLRVSGAGFDETWYPAAPTQADAVPVTVAVDQAVTGLAVVVGGVPATVSGEVEGDDVAGATLTVQMPLDTGALEGVVPTEPGEAPSTSGAEGAVVRSVPIGAEGTFEVPDLPSPGVFDLVVTKEGFASTVQRVDVAAGEDRTGIELALLQGDGSIAGSVTGFDGGIGGATVVATSGQVVVETVTLTQDQVGSFVLRGLPTPGTYTVVVQADGYAPATQNLTLTAGQALTGVAVVLGRDEATLGGRVSVPGGDASGVSVTVTDGALTLQTVTQSTDPVGTWSLSGLRVPSTYTVTFARADLQSQVLSVAVDAFGSVTAGAPAADAVDATMRSARASVFGVVTQPPALDEDAVPVGNVKVTVSSGADERVVWTASTPADQAGYYVVDDLDPGTYTVTFARSGTRATSEIVVLEAAERREIPIELVAPASIGGRVTTSSGGAGGVAVLLYRASEYGTAAGPVRTTTADEDGYYAFDDVDAPENYILEVRVTQDGAVLATSRPLTLEASKHGTVNIRVPAT</sequence>
<keyword evidence="5" id="KW-0472">Membrane</keyword>
<comment type="caution">
    <text evidence="6">The sequence shown here is derived from an EMBL/GenBank/DDBJ whole genome shotgun (WGS) entry which is preliminary data.</text>
</comment>
<comment type="catalytic activity">
    <reaction evidence="1">
        <text>Endohydrolysis of (1-&gt;4)-alpha-D-glucosidic linkages in polysaccharides containing three or more (1-&gt;4)-alpha-linked D-glucose units.</text>
        <dbReference type="EC" id="3.2.1.1"/>
    </reaction>
</comment>
<reference evidence="6 7" key="1">
    <citation type="submission" date="2021-05" db="EMBL/GenBank/DDBJ databases">
        <title>Description of Cellulomonas sp. DKR-3 sp. nov.</title>
        <authorList>
            <person name="Dahal R.H."/>
            <person name="Chaudhary D.K."/>
        </authorList>
    </citation>
    <scope>NUCLEOTIDE SEQUENCE [LARGE SCALE GENOMIC DNA]</scope>
    <source>
        <strain evidence="6 7">DKR-3</strain>
    </source>
</reference>
<dbReference type="RefSeq" id="WP_214345993.1">
    <property type="nucleotide sequence ID" value="NZ_JAHBOH010000001.1"/>
</dbReference>
<evidence type="ECO:0000313" key="7">
    <source>
        <dbReference type="Proteomes" id="UP000722125"/>
    </source>
</evidence>